<dbReference type="SUPFAM" id="SSF54768">
    <property type="entry name" value="dsRNA-binding domain-like"/>
    <property type="match status" value="1"/>
</dbReference>
<evidence type="ECO:0000256" key="2">
    <source>
        <dbReference type="ARBA" id="ARBA00022771"/>
    </source>
</evidence>
<dbReference type="GO" id="GO:0008270">
    <property type="term" value="F:zinc ion binding"/>
    <property type="evidence" value="ECO:0007669"/>
    <property type="project" value="UniProtKB-KW"/>
</dbReference>
<name>A0A7S1PIP6_9EUKA</name>
<dbReference type="PANTHER" id="PTHR12681">
    <property type="entry name" value="ZINC FINGER-CONTAINING PROTEIN P48ZNF"/>
    <property type="match status" value="1"/>
</dbReference>
<dbReference type="GO" id="GO:0002181">
    <property type="term" value="P:cytoplasmic translation"/>
    <property type="evidence" value="ECO:0007669"/>
    <property type="project" value="TreeGrafter"/>
</dbReference>
<dbReference type="EMBL" id="HBGD01008910">
    <property type="protein sequence ID" value="CAD9084089.1"/>
    <property type="molecule type" value="Transcribed_RNA"/>
</dbReference>
<gene>
    <name evidence="6" type="ORF">PCOS0759_LOCUS7343</name>
</gene>
<feature type="region of interest" description="Disordered" evidence="4">
    <location>
        <begin position="230"/>
        <end position="261"/>
    </location>
</feature>
<dbReference type="AlphaFoldDB" id="A0A7S1PIP6"/>
<evidence type="ECO:0000256" key="4">
    <source>
        <dbReference type="SAM" id="MobiDB-lite"/>
    </source>
</evidence>
<evidence type="ECO:0000256" key="1">
    <source>
        <dbReference type="ARBA" id="ARBA00022723"/>
    </source>
</evidence>
<dbReference type="GO" id="GO:0003729">
    <property type="term" value="F:mRNA binding"/>
    <property type="evidence" value="ECO:0007669"/>
    <property type="project" value="TreeGrafter"/>
</dbReference>
<reference evidence="6" key="1">
    <citation type="submission" date="2021-01" db="EMBL/GenBank/DDBJ databases">
        <authorList>
            <person name="Corre E."/>
            <person name="Pelletier E."/>
            <person name="Niang G."/>
            <person name="Scheremetjew M."/>
            <person name="Finn R."/>
            <person name="Kale V."/>
            <person name="Holt S."/>
            <person name="Cochrane G."/>
            <person name="Meng A."/>
            <person name="Brown T."/>
            <person name="Cohen L."/>
        </authorList>
    </citation>
    <scope>NUCLEOTIDE SEQUENCE</scope>
    <source>
        <strain evidence="6">WS</strain>
    </source>
</reference>
<keyword evidence="3" id="KW-0862">Zinc</keyword>
<dbReference type="Gene3D" id="6.20.400.10">
    <property type="match status" value="1"/>
</dbReference>
<keyword evidence="1" id="KW-0479">Metal-binding</keyword>
<protein>
    <recommendedName>
        <fullName evidence="5">ZC3H15/TMA46 family C-terminal domain-containing protein</fullName>
    </recommendedName>
</protein>
<feature type="region of interest" description="Disordered" evidence="4">
    <location>
        <begin position="110"/>
        <end position="134"/>
    </location>
</feature>
<feature type="compositionally biased region" description="Acidic residues" evidence="4">
    <location>
        <begin position="230"/>
        <end position="250"/>
    </location>
</feature>
<evidence type="ECO:0000259" key="5">
    <source>
        <dbReference type="Pfam" id="PF16543"/>
    </source>
</evidence>
<dbReference type="InterPro" id="IPR032378">
    <property type="entry name" value="ZC3H15/TMA46_C"/>
</dbReference>
<dbReference type="Pfam" id="PF16543">
    <property type="entry name" value="DFRP_C"/>
    <property type="match status" value="1"/>
</dbReference>
<feature type="domain" description="ZC3H15/TMA46 family C-terminal" evidence="5">
    <location>
        <begin position="139"/>
        <end position="226"/>
    </location>
</feature>
<keyword evidence="2" id="KW-0863">Zinc-finger</keyword>
<evidence type="ECO:0000313" key="6">
    <source>
        <dbReference type="EMBL" id="CAD9084089.1"/>
    </source>
</evidence>
<feature type="compositionally biased region" description="Basic and acidic residues" evidence="4">
    <location>
        <begin position="110"/>
        <end position="119"/>
    </location>
</feature>
<feature type="compositionally biased region" description="Acidic residues" evidence="4">
    <location>
        <begin position="120"/>
        <end position="134"/>
    </location>
</feature>
<organism evidence="6">
    <name type="scientific">Percolomonas cosmopolitus</name>
    <dbReference type="NCBI Taxonomy" id="63605"/>
    <lineage>
        <taxon>Eukaryota</taxon>
        <taxon>Discoba</taxon>
        <taxon>Heterolobosea</taxon>
        <taxon>Tetramitia</taxon>
        <taxon>Eutetramitia</taxon>
        <taxon>Percolomonadidae</taxon>
        <taxon>Percolomonas</taxon>
    </lineage>
</organism>
<dbReference type="Gene3D" id="3.30.160.20">
    <property type="match status" value="1"/>
</dbReference>
<dbReference type="PANTHER" id="PTHR12681:SF0">
    <property type="entry name" value="ZINC FINGER CCCH DOMAIN-CONTAINING PROTEIN 15"/>
    <property type="match status" value="1"/>
</dbReference>
<dbReference type="GO" id="GO:0005829">
    <property type="term" value="C:cytosol"/>
    <property type="evidence" value="ECO:0007669"/>
    <property type="project" value="TreeGrafter"/>
</dbReference>
<evidence type="ECO:0000256" key="3">
    <source>
        <dbReference type="ARBA" id="ARBA00022833"/>
    </source>
</evidence>
<accession>A0A7S1PIP6</accession>
<proteinExistence type="predicted"/>
<sequence length="337" mass="38667">MQSLSVLSPQLISFILIIHFHMAGKKKQNKGNQKAIQKKKEKLASDLTFGLKNKKKSKKVQQYVKQVKHNLTGGSNDGMSAAERKKLQKLQEKQRERELREIFGAVEKREEEKPVKNEEDQTAEDVMNDVNNELEEEREMTLEDIIEKERAKILGGTPVTPESFAKWKAFKQSQKDKEEEVAKKLREKAFKKGGTSGLSGKALFEMDANAFVDEEGAVDKDAYAIDEDLFLDSDDEGDDEEDVEELDEWDPAAWKETDPPKQKLQEFITKDLKLKNKDYPQYQETKIASGGFLFKIHLPHIDKTLEPLSAHKSKKNAQNAAAYMAWKYLQKQMEESK</sequence>